<proteinExistence type="predicted"/>
<dbReference type="Pfam" id="PF19867">
    <property type="entry name" value="DUF6340"/>
    <property type="match status" value="1"/>
</dbReference>
<dbReference type="AlphaFoldDB" id="A0A4R2EQD9"/>
<keyword evidence="2" id="KW-1185">Reference proteome</keyword>
<evidence type="ECO:0000313" key="2">
    <source>
        <dbReference type="Proteomes" id="UP000294830"/>
    </source>
</evidence>
<dbReference type="EMBL" id="SLWB01000005">
    <property type="protein sequence ID" value="TCN68834.1"/>
    <property type="molecule type" value="Genomic_DNA"/>
</dbReference>
<dbReference type="PROSITE" id="PS51257">
    <property type="entry name" value="PROKAR_LIPOPROTEIN"/>
    <property type="match status" value="1"/>
</dbReference>
<sequence length="343" mass="37903">MGMRLRLLAALAGAMLLLGCSSTRNMRVLTARPANITIDRSIKRIAIVNRAIPLQKSVVEGVLTGELPGTDAKLSRECISGINQELSSSNRFEVSLYNHELLSGSLSSTEFGPCLSWNTIGDICKKTGADAVLSLEYFDAAYTLENLSKASKTLDKVLVNNTGEAIFSAGGTASARAGFRIYNNTNRTISYENSYKHSKVWRQSARTYLEAASKLLKRNEAIVYVSRDLGANFSRQLIPMSYWEQRLMFKGKNPESVKAERLALTNNWEAAADAWLRAFNGATKPKERAAIAYNLALANEVLGSYDNAKKWIVTSYTEGGDKRALQYSRIIDGLIADHQRLQQ</sequence>
<evidence type="ECO:0000313" key="1">
    <source>
        <dbReference type="EMBL" id="TCN68834.1"/>
    </source>
</evidence>
<name>A0A4R2EQD9_9BACT</name>
<dbReference type="RefSeq" id="WP_131838859.1">
    <property type="nucleotide sequence ID" value="NZ_SLWB01000005.1"/>
</dbReference>
<dbReference type="Proteomes" id="UP000294830">
    <property type="component" value="Unassembled WGS sequence"/>
</dbReference>
<organism evidence="1 2">
    <name type="scientific">Acetobacteroides hydrogenigenes</name>
    <dbReference type="NCBI Taxonomy" id="979970"/>
    <lineage>
        <taxon>Bacteria</taxon>
        <taxon>Pseudomonadati</taxon>
        <taxon>Bacteroidota</taxon>
        <taxon>Bacteroidia</taxon>
        <taxon>Bacteroidales</taxon>
        <taxon>Rikenellaceae</taxon>
        <taxon>Acetobacteroides</taxon>
    </lineage>
</organism>
<accession>A0A4R2EQD9</accession>
<reference evidence="1 2" key="1">
    <citation type="submission" date="2019-03" db="EMBL/GenBank/DDBJ databases">
        <title>Genomic Encyclopedia of Archaeal and Bacterial Type Strains, Phase II (KMG-II): from individual species to whole genera.</title>
        <authorList>
            <person name="Goeker M."/>
        </authorList>
    </citation>
    <scope>NUCLEOTIDE SEQUENCE [LARGE SCALE GENOMIC DNA]</scope>
    <source>
        <strain evidence="1 2">RL-C</strain>
    </source>
</reference>
<comment type="caution">
    <text evidence="1">The sequence shown here is derived from an EMBL/GenBank/DDBJ whole genome shotgun (WGS) entry which is preliminary data.</text>
</comment>
<gene>
    <name evidence="1" type="ORF">CLV25_10535</name>
</gene>
<protein>
    <submittedName>
        <fullName evidence="1">Uncharacterized protein</fullName>
    </submittedName>
</protein>
<dbReference type="OrthoDB" id="632318at2"/>
<dbReference type="InterPro" id="IPR045921">
    <property type="entry name" value="DUF6340"/>
</dbReference>